<dbReference type="Pfam" id="PF01380">
    <property type="entry name" value="SIS"/>
    <property type="match status" value="1"/>
</dbReference>
<evidence type="ECO:0000313" key="4">
    <source>
        <dbReference type="Proteomes" id="UP000190667"/>
    </source>
</evidence>
<reference evidence="3 4" key="1">
    <citation type="submission" date="2016-12" db="EMBL/GenBank/DDBJ databases">
        <title>Izhakiella australiana sp. nov. of genus Izhakiella isolated from Australian desert.</title>
        <authorList>
            <person name="Ji M."/>
        </authorList>
    </citation>
    <scope>NUCLEOTIDE SEQUENCE [LARGE SCALE GENOMIC DNA]</scope>
    <source>
        <strain evidence="3 4">D4N98</strain>
    </source>
</reference>
<dbReference type="GO" id="GO:0097367">
    <property type="term" value="F:carbohydrate derivative binding"/>
    <property type="evidence" value="ECO:0007669"/>
    <property type="project" value="InterPro"/>
</dbReference>
<dbReference type="Gene3D" id="3.40.50.10490">
    <property type="entry name" value="Glucose-6-phosphate isomerase like protein, domain 1"/>
    <property type="match status" value="1"/>
</dbReference>
<keyword evidence="3" id="KW-0413">Isomerase</keyword>
<dbReference type="PANTHER" id="PTHR43443">
    <property type="entry name" value="3-HEXULOSE-6-PHOSPHATE ISOMERASE"/>
    <property type="match status" value="1"/>
</dbReference>
<dbReference type="OrthoDB" id="9797832at2"/>
<evidence type="ECO:0000313" key="3">
    <source>
        <dbReference type="EMBL" id="OON42026.1"/>
    </source>
</evidence>
<dbReference type="InterPro" id="IPR017552">
    <property type="entry name" value="PHI/rmpB"/>
</dbReference>
<protein>
    <submittedName>
        <fullName evidence="3">6-phospho 3-hexuloisomerase</fullName>
    </submittedName>
</protein>
<dbReference type="PANTHER" id="PTHR43443:SF1">
    <property type="entry name" value="3-HEXULOSE-6-PHOSPHATE ISOMERASE"/>
    <property type="match status" value="1"/>
</dbReference>
<dbReference type="EMBL" id="MRUL01000001">
    <property type="protein sequence ID" value="OON42026.1"/>
    <property type="molecule type" value="Genomic_DNA"/>
</dbReference>
<dbReference type="SUPFAM" id="SSF53697">
    <property type="entry name" value="SIS domain"/>
    <property type="match status" value="1"/>
</dbReference>
<accession>A0A1S8YT61</accession>
<dbReference type="RefSeq" id="WP_078001054.1">
    <property type="nucleotide sequence ID" value="NZ_MRUL01000001.1"/>
</dbReference>
<keyword evidence="4" id="KW-1185">Reference proteome</keyword>
<dbReference type="STRING" id="1926881.BTJ39_02405"/>
<sequence length="187" mass="19981">MTTCHSLMAIIEELKSDAQLIERQSVDRLAQLVHSASRVFVAGAGRSGFAARAFANRLMHLGYSVFFVGEPTTPSIRQGDLLVIGSGSGETASLVSMAKKAKAEGANIATLTIYPDHSIGKMASVSIRIPGVTKKSTEGSGKASSVQPSGSSFEQLSWLIYDSIIVDLKALSGQNDDQMYYRHANLE</sequence>
<dbReference type="AlphaFoldDB" id="A0A1S8YT61"/>
<dbReference type="GO" id="GO:1901135">
    <property type="term" value="P:carbohydrate derivative metabolic process"/>
    <property type="evidence" value="ECO:0007669"/>
    <property type="project" value="InterPro"/>
</dbReference>
<dbReference type="InterPro" id="IPR046348">
    <property type="entry name" value="SIS_dom_sf"/>
</dbReference>
<dbReference type="CDD" id="cd05005">
    <property type="entry name" value="SIS_PHI"/>
    <property type="match status" value="1"/>
</dbReference>
<evidence type="ECO:0000256" key="1">
    <source>
        <dbReference type="ARBA" id="ARBA00009235"/>
    </source>
</evidence>
<comment type="similarity">
    <text evidence="1">Belongs to the SIS family. PHI subfamily.</text>
</comment>
<organism evidence="3 4">
    <name type="scientific">Izhakiella australiensis</name>
    <dbReference type="NCBI Taxonomy" id="1926881"/>
    <lineage>
        <taxon>Bacteria</taxon>
        <taxon>Pseudomonadati</taxon>
        <taxon>Pseudomonadota</taxon>
        <taxon>Gammaproteobacteria</taxon>
        <taxon>Enterobacterales</taxon>
        <taxon>Erwiniaceae</taxon>
        <taxon>Izhakiella</taxon>
    </lineage>
</organism>
<gene>
    <name evidence="3" type="ORF">BTJ39_02405</name>
</gene>
<dbReference type="PROSITE" id="PS51464">
    <property type="entry name" value="SIS"/>
    <property type="match status" value="1"/>
</dbReference>
<feature type="domain" description="SIS" evidence="2">
    <location>
        <begin position="29"/>
        <end position="170"/>
    </location>
</feature>
<name>A0A1S8YT61_9GAMM</name>
<dbReference type="InterPro" id="IPR001347">
    <property type="entry name" value="SIS_dom"/>
</dbReference>
<dbReference type="GO" id="GO:0016853">
    <property type="term" value="F:isomerase activity"/>
    <property type="evidence" value="ECO:0007669"/>
    <property type="project" value="UniProtKB-KW"/>
</dbReference>
<evidence type="ECO:0000259" key="2">
    <source>
        <dbReference type="PROSITE" id="PS51464"/>
    </source>
</evidence>
<dbReference type="Proteomes" id="UP000190667">
    <property type="component" value="Unassembled WGS sequence"/>
</dbReference>
<dbReference type="NCBIfam" id="TIGR03127">
    <property type="entry name" value="RuMP_HxlB"/>
    <property type="match status" value="1"/>
</dbReference>
<proteinExistence type="inferred from homology"/>
<comment type="caution">
    <text evidence="3">The sequence shown here is derived from an EMBL/GenBank/DDBJ whole genome shotgun (WGS) entry which is preliminary data.</text>
</comment>